<dbReference type="InterPro" id="IPR017452">
    <property type="entry name" value="GPCR_Rhodpsn_7TM"/>
</dbReference>
<evidence type="ECO:0000256" key="4">
    <source>
        <dbReference type="ARBA" id="ARBA00023136"/>
    </source>
</evidence>
<keyword evidence="3 5" id="KW-1133">Transmembrane helix</keyword>
<proteinExistence type="predicted"/>
<evidence type="ECO:0000256" key="5">
    <source>
        <dbReference type="SAM" id="Phobius"/>
    </source>
</evidence>
<dbReference type="EMBL" id="CAJNOM010000101">
    <property type="protein sequence ID" value="CAF1049298.1"/>
    <property type="molecule type" value="Genomic_DNA"/>
</dbReference>
<feature type="transmembrane region" description="Helical" evidence="5">
    <location>
        <begin position="105"/>
        <end position="130"/>
    </location>
</feature>
<evidence type="ECO:0000256" key="2">
    <source>
        <dbReference type="ARBA" id="ARBA00022692"/>
    </source>
</evidence>
<feature type="domain" description="G-protein coupled receptors family 1 profile" evidence="6">
    <location>
        <begin position="7"/>
        <end position="256"/>
    </location>
</feature>
<dbReference type="EMBL" id="CAJNOI010000159">
    <property type="protein sequence ID" value="CAF1141837.1"/>
    <property type="molecule type" value="Genomic_DNA"/>
</dbReference>
<accession>A0A814KCT0</accession>
<protein>
    <recommendedName>
        <fullName evidence="6">G-protein coupled receptors family 1 profile domain-containing protein</fullName>
    </recommendedName>
</protein>
<feature type="transmembrane region" description="Helical" evidence="5">
    <location>
        <begin position="29"/>
        <end position="59"/>
    </location>
</feature>
<comment type="subcellular location">
    <subcellularLocation>
        <location evidence="1">Membrane</location>
    </subcellularLocation>
</comment>
<comment type="caution">
    <text evidence="7">The sequence shown here is derived from an EMBL/GenBank/DDBJ whole genome shotgun (WGS) entry which is preliminary data.</text>
</comment>
<feature type="transmembrane region" description="Helical" evidence="5">
    <location>
        <begin position="204"/>
        <end position="228"/>
    </location>
</feature>
<evidence type="ECO:0000313" key="9">
    <source>
        <dbReference type="Proteomes" id="UP000663832"/>
    </source>
</evidence>
<feature type="transmembrane region" description="Helical" evidence="5">
    <location>
        <begin position="240"/>
        <end position="260"/>
    </location>
</feature>
<keyword evidence="2 5" id="KW-0812">Transmembrane</keyword>
<organism evidence="7 9">
    <name type="scientific">Adineta steineri</name>
    <dbReference type="NCBI Taxonomy" id="433720"/>
    <lineage>
        <taxon>Eukaryota</taxon>
        <taxon>Metazoa</taxon>
        <taxon>Spiralia</taxon>
        <taxon>Gnathifera</taxon>
        <taxon>Rotifera</taxon>
        <taxon>Eurotatoria</taxon>
        <taxon>Bdelloidea</taxon>
        <taxon>Adinetida</taxon>
        <taxon>Adinetidae</taxon>
        <taxon>Adineta</taxon>
    </lineage>
</organism>
<evidence type="ECO:0000256" key="1">
    <source>
        <dbReference type="ARBA" id="ARBA00004370"/>
    </source>
</evidence>
<evidence type="ECO:0000313" key="8">
    <source>
        <dbReference type="EMBL" id="CAF1141837.1"/>
    </source>
</evidence>
<dbReference type="AlphaFoldDB" id="A0A814KCT0"/>
<dbReference type="Proteomes" id="UP000663877">
    <property type="component" value="Unassembled WGS sequence"/>
</dbReference>
<evidence type="ECO:0000256" key="3">
    <source>
        <dbReference type="ARBA" id="ARBA00022989"/>
    </source>
</evidence>
<gene>
    <name evidence="8" type="ORF">BJG266_LOCUS23590</name>
    <name evidence="7" type="ORF">QVE165_LOCUS17521</name>
</gene>
<dbReference type="PROSITE" id="PS50262">
    <property type="entry name" value="G_PROTEIN_RECEP_F1_2"/>
    <property type="match status" value="1"/>
</dbReference>
<keyword evidence="9" id="KW-1185">Reference proteome</keyword>
<dbReference type="Proteomes" id="UP000663832">
    <property type="component" value="Unassembled WGS sequence"/>
</dbReference>
<name>A0A814KCT0_9BILA</name>
<keyword evidence="4 5" id="KW-0472">Membrane</keyword>
<dbReference type="Gene3D" id="1.20.1070.10">
    <property type="entry name" value="Rhodopsin 7-helix transmembrane proteins"/>
    <property type="match status" value="1"/>
</dbReference>
<sequence length="284" mass="33246">MIPSIICSLLIFYHFARFPQIRKKLNNHVILILLLVNFIQVVIDMPLTLIVLHTGFVFIQTDVFCKFWLVYNYAVCVSGLTLMAYGCIERYFLIFYHGFFKKHLILLHYGPILFFLIYPPLLYIGLIVIYPCESYFDYTLFTCGGSCYQYEVALGLFDWFCNIFTPIIISIIATIILIIRVLLQKRRVGQRAIWQRNRKMVLQLASVSLMYIIVWIPIIVGFVIPPIIPNAFILQLSSAVFIYFEYISFLFCPFMCLTGLPEIRQSIKNIFIRNNIIQPTIQIK</sequence>
<dbReference type="SUPFAM" id="SSF81321">
    <property type="entry name" value="Family A G protein-coupled receptor-like"/>
    <property type="match status" value="1"/>
</dbReference>
<reference evidence="7" key="1">
    <citation type="submission" date="2021-02" db="EMBL/GenBank/DDBJ databases">
        <authorList>
            <person name="Nowell W R."/>
        </authorList>
    </citation>
    <scope>NUCLEOTIDE SEQUENCE</scope>
</reference>
<feature type="transmembrane region" description="Helical" evidence="5">
    <location>
        <begin position="71"/>
        <end position="93"/>
    </location>
</feature>
<evidence type="ECO:0000259" key="6">
    <source>
        <dbReference type="PROSITE" id="PS50262"/>
    </source>
</evidence>
<dbReference type="GO" id="GO:0016020">
    <property type="term" value="C:membrane"/>
    <property type="evidence" value="ECO:0007669"/>
    <property type="project" value="UniProtKB-SubCell"/>
</dbReference>
<evidence type="ECO:0000313" key="7">
    <source>
        <dbReference type="EMBL" id="CAF1049298.1"/>
    </source>
</evidence>
<feature type="transmembrane region" description="Helical" evidence="5">
    <location>
        <begin position="163"/>
        <end position="183"/>
    </location>
</feature>